<proteinExistence type="predicted"/>
<gene>
    <name evidence="1" type="ORF">GCM10010439_62120</name>
</gene>
<comment type="caution">
    <text evidence="1">The sequence shown here is derived from an EMBL/GenBank/DDBJ whole genome shotgun (WGS) entry which is preliminary data.</text>
</comment>
<reference evidence="2" key="1">
    <citation type="journal article" date="2019" name="Int. J. Syst. Evol. Microbiol.">
        <title>The Global Catalogue of Microorganisms (GCM) 10K type strain sequencing project: providing services to taxonomists for standard genome sequencing and annotation.</title>
        <authorList>
            <consortium name="The Broad Institute Genomics Platform"/>
            <consortium name="The Broad Institute Genome Sequencing Center for Infectious Disease"/>
            <person name="Wu L."/>
            <person name="Ma J."/>
        </authorList>
    </citation>
    <scope>NUCLEOTIDE SEQUENCE [LARGE SCALE GENOMIC DNA]</scope>
    <source>
        <strain evidence="2">JCM 8201</strain>
    </source>
</reference>
<evidence type="ECO:0000313" key="1">
    <source>
        <dbReference type="EMBL" id="GAA2735985.1"/>
    </source>
</evidence>
<organism evidence="1 2">
    <name type="scientific">Actinocorallia aurantiaca</name>
    <dbReference type="NCBI Taxonomy" id="46204"/>
    <lineage>
        <taxon>Bacteria</taxon>
        <taxon>Bacillati</taxon>
        <taxon>Actinomycetota</taxon>
        <taxon>Actinomycetes</taxon>
        <taxon>Streptosporangiales</taxon>
        <taxon>Thermomonosporaceae</taxon>
        <taxon>Actinocorallia</taxon>
    </lineage>
</organism>
<dbReference type="EMBL" id="BAAATZ010000030">
    <property type="protein sequence ID" value="GAA2735985.1"/>
    <property type="molecule type" value="Genomic_DNA"/>
</dbReference>
<keyword evidence="2" id="KW-1185">Reference proteome</keyword>
<dbReference type="Proteomes" id="UP001501842">
    <property type="component" value="Unassembled WGS sequence"/>
</dbReference>
<protein>
    <submittedName>
        <fullName evidence="1">Uncharacterized protein</fullName>
    </submittedName>
</protein>
<sequence length="110" mass="12165">MSMFPLACQRPALPQRMPAAARVLADLAEEALHLPEVCIWALDAIVELHIRGQVSDVEAVQTWAAHLDGTVEHESLFHLPGSALVRVRVERDGLPVEIWTITRVPLEEAS</sequence>
<name>A0ABP6H5P2_9ACTN</name>
<accession>A0ABP6H5P2</accession>
<evidence type="ECO:0000313" key="2">
    <source>
        <dbReference type="Proteomes" id="UP001501842"/>
    </source>
</evidence>
<dbReference type="RefSeq" id="WP_344455838.1">
    <property type="nucleotide sequence ID" value="NZ_BAAATZ010000030.1"/>
</dbReference>